<dbReference type="Gene3D" id="3.80.30.20">
    <property type="entry name" value="tm_1862 like domain"/>
    <property type="match status" value="1"/>
</dbReference>
<comment type="caution">
    <text evidence="9">The sequence shown here is derived from an EMBL/GenBank/DDBJ whole genome shotgun (WGS) entry which is preliminary data.</text>
</comment>
<dbReference type="SFLD" id="SFLDG01082">
    <property type="entry name" value="B12-binding_domain_containing"/>
    <property type="match status" value="1"/>
</dbReference>
<evidence type="ECO:0000259" key="8">
    <source>
        <dbReference type="PROSITE" id="PS51918"/>
    </source>
</evidence>
<evidence type="ECO:0000256" key="5">
    <source>
        <dbReference type="ARBA" id="ARBA00022723"/>
    </source>
</evidence>
<dbReference type="GO" id="GO:0046872">
    <property type="term" value="F:metal ion binding"/>
    <property type="evidence" value="ECO:0007669"/>
    <property type="project" value="UniProtKB-KW"/>
</dbReference>
<dbReference type="PANTHER" id="PTHR43409">
    <property type="entry name" value="ANAEROBIC MAGNESIUM-PROTOPORPHYRIN IX MONOMETHYL ESTER CYCLASE-RELATED"/>
    <property type="match status" value="1"/>
</dbReference>
<keyword evidence="5" id="KW-0479">Metal-binding</keyword>
<organism evidence="9 10">
    <name type="scientific">Candidatus Buchananbacteria bacterium RIFCSPHIGHO2_02_FULL_45_11b</name>
    <dbReference type="NCBI Taxonomy" id="1797541"/>
    <lineage>
        <taxon>Bacteria</taxon>
        <taxon>Candidatus Buchananiibacteriota</taxon>
    </lineage>
</organism>
<dbReference type="InterPro" id="IPR006638">
    <property type="entry name" value="Elp3/MiaA/NifB-like_rSAM"/>
</dbReference>
<dbReference type="GO" id="GO:0003824">
    <property type="term" value="F:catalytic activity"/>
    <property type="evidence" value="ECO:0007669"/>
    <property type="project" value="InterPro"/>
</dbReference>
<comment type="cofactor">
    <cofactor evidence="1">
        <name>[4Fe-4S] cluster</name>
        <dbReference type="ChEBI" id="CHEBI:49883"/>
    </cofactor>
</comment>
<evidence type="ECO:0000256" key="3">
    <source>
        <dbReference type="ARBA" id="ARBA00022679"/>
    </source>
</evidence>
<name>A0A1G1YEU0_9BACT</name>
<dbReference type="EMBL" id="MHIK01000064">
    <property type="protein sequence ID" value="OGY50250.1"/>
    <property type="molecule type" value="Genomic_DNA"/>
</dbReference>
<dbReference type="InterPro" id="IPR058240">
    <property type="entry name" value="rSAM_sf"/>
</dbReference>
<feature type="domain" description="Radical SAM core" evidence="8">
    <location>
        <begin position="96"/>
        <end position="304"/>
    </location>
</feature>
<evidence type="ECO:0000256" key="1">
    <source>
        <dbReference type="ARBA" id="ARBA00001966"/>
    </source>
</evidence>
<evidence type="ECO:0000313" key="9">
    <source>
        <dbReference type="EMBL" id="OGY50250.1"/>
    </source>
</evidence>
<dbReference type="SUPFAM" id="SSF102114">
    <property type="entry name" value="Radical SAM enzymes"/>
    <property type="match status" value="1"/>
</dbReference>
<dbReference type="PROSITE" id="PS51918">
    <property type="entry name" value="RADICAL_SAM"/>
    <property type="match status" value="1"/>
</dbReference>
<dbReference type="SFLD" id="SFLDG01123">
    <property type="entry name" value="methyltransferase_(Class_B)"/>
    <property type="match status" value="1"/>
</dbReference>
<dbReference type="GO" id="GO:0051539">
    <property type="term" value="F:4 iron, 4 sulfur cluster binding"/>
    <property type="evidence" value="ECO:0007669"/>
    <property type="project" value="UniProtKB-KW"/>
</dbReference>
<dbReference type="InterPro" id="IPR051198">
    <property type="entry name" value="BchE-like"/>
</dbReference>
<dbReference type="Proteomes" id="UP000178501">
    <property type="component" value="Unassembled WGS sequence"/>
</dbReference>
<evidence type="ECO:0000256" key="2">
    <source>
        <dbReference type="ARBA" id="ARBA00022603"/>
    </source>
</evidence>
<dbReference type="Pfam" id="PF04055">
    <property type="entry name" value="Radical_SAM"/>
    <property type="match status" value="1"/>
</dbReference>
<keyword evidence="7" id="KW-0411">Iron-sulfur</keyword>
<dbReference type="InterPro" id="IPR034466">
    <property type="entry name" value="Methyltransferase_Class_B"/>
</dbReference>
<dbReference type="InterPro" id="IPR023404">
    <property type="entry name" value="rSAM_horseshoe"/>
</dbReference>
<accession>A0A1G1YEU0</accession>
<proteinExistence type="predicted"/>
<dbReference type="PANTHER" id="PTHR43409:SF7">
    <property type="entry name" value="BLL1977 PROTEIN"/>
    <property type="match status" value="1"/>
</dbReference>
<gene>
    <name evidence="9" type="ORF">A3J65_04440</name>
</gene>
<evidence type="ECO:0000256" key="7">
    <source>
        <dbReference type="ARBA" id="ARBA00023014"/>
    </source>
</evidence>
<dbReference type="InterPro" id="IPR007197">
    <property type="entry name" value="rSAM"/>
</dbReference>
<keyword evidence="4" id="KW-0949">S-adenosyl-L-methionine</keyword>
<evidence type="ECO:0000256" key="4">
    <source>
        <dbReference type="ARBA" id="ARBA00022691"/>
    </source>
</evidence>
<reference evidence="9 10" key="1">
    <citation type="journal article" date="2016" name="Nat. Commun.">
        <title>Thousands of microbial genomes shed light on interconnected biogeochemical processes in an aquifer system.</title>
        <authorList>
            <person name="Anantharaman K."/>
            <person name="Brown C.T."/>
            <person name="Hug L.A."/>
            <person name="Sharon I."/>
            <person name="Castelle C.J."/>
            <person name="Probst A.J."/>
            <person name="Thomas B.C."/>
            <person name="Singh A."/>
            <person name="Wilkins M.J."/>
            <person name="Karaoz U."/>
            <person name="Brodie E.L."/>
            <person name="Williams K.H."/>
            <person name="Hubbard S.S."/>
            <person name="Banfield J.F."/>
        </authorList>
    </citation>
    <scope>NUCLEOTIDE SEQUENCE [LARGE SCALE GENOMIC DNA]</scope>
</reference>
<evidence type="ECO:0000313" key="10">
    <source>
        <dbReference type="Proteomes" id="UP000178501"/>
    </source>
</evidence>
<keyword evidence="2" id="KW-0489">Methyltransferase</keyword>
<dbReference type="CDD" id="cd01335">
    <property type="entry name" value="Radical_SAM"/>
    <property type="match status" value="1"/>
</dbReference>
<sequence>MAVDGKNLLEKNQCLDIGVRGEGELIFLELVKKIEKSQPISDIKSIYCRNNSGAVVENDFGGFINNLDDLPYPAYHLIDLDLYFDLIEKGLKIRPQTQKRSISMITSRGCPYNCIFCSIHLHMGKMFRAHSPAYVINHIKYAAEEYGVKHISFEDDNFSLDLNRAKTILRGIIDNRLKITWDTPNGVRADRVDGEFIQLVKKSGGRELVFGLESGSQRVLDKIIEKNLKLDEAIESIKLCQKNHIKTRAFFVIGFPGETKEEINQTKDFSLMIRRQYGVESSPLIATPLIGTRLYQICKEQGYLIKEPDPASLSVATQPQGQGLIKTEEFDPEYLKSIAAEIAQEKAKIHFKEKLFKPSTYWSSLKFIISHPKKVWHYFLK</sequence>
<keyword evidence="3" id="KW-0808">Transferase</keyword>
<dbReference type="SFLD" id="SFLDS00029">
    <property type="entry name" value="Radical_SAM"/>
    <property type="match status" value="1"/>
</dbReference>
<protein>
    <recommendedName>
        <fullName evidence="8">Radical SAM core domain-containing protein</fullName>
    </recommendedName>
</protein>
<dbReference type="SMART" id="SM00729">
    <property type="entry name" value="Elp3"/>
    <property type="match status" value="1"/>
</dbReference>
<dbReference type="AlphaFoldDB" id="A0A1G1YEU0"/>
<evidence type="ECO:0000256" key="6">
    <source>
        <dbReference type="ARBA" id="ARBA00023004"/>
    </source>
</evidence>
<keyword evidence="6" id="KW-0408">Iron</keyword>